<comment type="caution">
    <text evidence="2">The sequence shown here is derived from an EMBL/GenBank/DDBJ whole genome shotgun (WGS) entry which is preliminary data.</text>
</comment>
<gene>
    <name evidence="2" type="ORF">GCM10022222_72530</name>
</gene>
<evidence type="ECO:0000256" key="1">
    <source>
        <dbReference type="SAM" id="MobiDB-lite"/>
    </source>
</evidence>
<sequence length="53" mass="5726">MLKADTQADQAPMVPPPGCAPFNPHRQHAIPPSKHPPRTKAPSPRNALAKPKQ</sequence>
<proteinExistence type="predicted"/>
<feature type="region of interest" description="Disordered" evidence="1">
    <location>
        <begin position="1"/>
        <end position="53"/>
    </location>
</feature>
<evidence type="ECO:0000313" key="3">
    <source>
        <dbReference type="Proteomes" id="UP001500689"/>
    </source>
</evidence>
<accession>A0ABP6Y4N5</accession>
<organism evidence="2 3">
    <name type="scientific">Amycolatopsis ultiminotia</name>
    <dbReference type="NCBI Taxonomy" id="543629"/>
    <lineage>
        <taxon>Bacteria</taxon>
        <taxon>Bacillati</taxon>
        <taxon>Actinomycetota</taxon>
        <taxon>Actinomycetes</taxon>
        <taxon>Pseudonocardiales</taxon>
        <taxon>Pseudonocardiaceae</taxon>
        <taxon>Amycolatopsis</taxon>
    </lineage>
</organism>
<evidence type="ECO:0000313" key="2">
    <source>
        <dbReference type="EMBL" id="GAA3577303.1"/>
    </source>
</evidence>
<dbReference type="EMBL" id="BAAAZN010000021">
    <property type="protein sequence ID" value="GAA3577303.1"/>
    <property type="molecule type" value="Genomic_DNA"/>
</dbReference>
<reference evidence="3" key="1">
    <citation type="journal article" date="2019" name="Int. J. Syst. Evol. Microbiol.">
        <title>The Global Catalogue of Microorganisms (GCM) 10K type strain sequencing project: providing services to taxonomists for standard genome sequencing and annotation.</title>
        <authorList>
            <consortium name="The Broad Institute Genomics Platform"/>
            <consortium name="The Broad Institute Genome Sequencing Center for Infectious Disease"/>
            <person name="Wu L."/>
            <person name="Ma J."/>
        </authorList>
    </citation>
    <scope>NUCLEOTIDE SEQUENCE [LARGE SCALE GENOMIC DNA]</scope>
    <source>
        <strain evidence="3">JCM 16898</strain>
    </source>
</reference>
<protein>
    <submittedName>
        <fullName evidence="2">Uncharacterized protein</fullName>
    </submittedName>
</protein>
<keyword evidence="3" id="KW-1185">Reference proteome</keyword>
<name>A0ABP6Y4N5_9PSEU</name>
<dbReference type="Proteomes" id="UP001500689">
    <property type="component" value="Unassembled WGS sequence"/>
</dbReference>